<sequence length="141" mass="15880">MLLLCVPLAIGVFYYFSTPPEHPIPNVTTAGMSVPVTEGSYCWKGPRSAECVDKVFTDPIDMGKQYEPTGVAPNQRISVSFGQAPAQEMKIEQWVEEGYVREIDFKRCEVMAPIEKGVYVYYITAQWKEGDGHYAFSIEVK</sequence>
<protein>
    <submittedName>
        <fullName evidence="1">Uncharacterized protein</fullName>
    </submittedName>
</protein>
<organism evidence="1 2">
    <name type="scientific">Halobacillus trueperi</name>
    <dbReference type="NCBI Taxonomy" id="156205"/>
    <lineage>
        <taxon>Bacteria</taxon>
        <taxon>Bacillati</taxon>
        <taxon>Bacillota</taxon>
        <taxon>Bacilli</taxon>
        <taxon>Bacillales</taxon>
        <taxon>Bacillaceae</taxon>
        <taxon>Halobacillus</taxon>
    </lineage>
</organism>
<name>A0A3D8VI55_9BACI</name>
<proteinExistence type="predicted"/>
<gene>
    <name evidence="1" type="ORF">DXT76_17410</name>
</gene>
<evidence type="ECO:0000313" key="2">
    <source>
        <dbReference type="Proteomes" id="UP000257032"/>
    </source>
</evidence>
<dbReference type="AlphaFoldDB" id="A0A3D8VI55"/>
<comment type="caution">
    <text evidence="1">The sequence shown here is derived from an EMBL/GenBank/DDBJ whole genome shotgun (WGS) entry which is preliminary data.</text>
</comment>
<dbReference type="Proteomes" id="UP000257032">
    <property type="component" value="Unassembled WGS sequence"/>
</dbReference>
<reference evidence="1 2" key="1">
    <citation type="submission" date="2018-08" db="EMBL/GenBank/DDBJ databases">
        <title>Genome sequence of strict halophilic Halobacillus trueperi SS1 isolated from Lunsu, a salty water body of North West Himalayas.</title>
        <authorList>
            <person name="Gupta S."/>
            <person name="Sharma P."/>
            <person name="Dev K."/>
            <person name="Baumler D."/>
            <person name="Sourirajan A."/>
        </authorList>
    </citation>
    <scope>NUCLEOTIDE SEQUENCE [LARGE SCALE GENOMIC DNA]</scope>
    <source>
        <strain evidence="1 2">SS1</strain>
    </source>
</reference>
<dbReference type="EMBL" id="QTLC01000064">
    <property type="protein sequence ID" value="RDY69072.1"/>
    <property type="molecule type" value="Genomic_DNA"/>
</dbReference>
<evidence type="ECO:0000313" key="1">
    <source>
        <dbReference type="EMBL" id="RDY69072.1"/>
    </source>
</evidence>
<accession>A0A3D8VI55</accession>